<dbReference type="RefSeq" id="WP_270947123.1">
    <property type="nucleotide sequence ID" value="NZ_JAQGLA010000004.1"/>
</dbReference>
<evidence type="ECO:0008006" key="3">
    <source>
        <dbReference type="Google" id="ProtNLM"/>
    </source>
</evidence>
<name>A0ABT4UTX1_9PSEU</name>
<comment type="caution">
    <text evidence="1">The sequence shown here is derived from an EMBL/GenBank/DDBJ whole genome shotgun (WGS) entry which is preliminary data.</text>
</comment>
<evidence type="ECO:0000313" key="2">
    <source>
        <dbReference type="Proteomes" id="UP001210380"/>
    </source>
</evidence>
<reference evidence="1 2" key="1">
    <citation type="submission" date="2022-11" db="EMBL/GenBank/DDBJ databases">
        <title>Draft genome sequence of Saccharopolyspora sp. WRP15-2 isolated from rhizosphere soils of wild rice in Thailand.</title>
        <authorList>
            <person name="Duangmal K."/>
            <person name="Kammanee S."/>
            <person name="Muangham S."/>
        </authorList>
    </citation>
    <scope>NUCLEOTIDE SEQUENCE [LARGE SCALE GENOMIC DNA]</scope>
    <source>
        <strain evidence="1 2">WRP15-2</strain>
    </source>
</reference>
<evidence type="ECO:0000313" key="1">
    <source>
        <dbReference type="EMBL" id="MDA3624549.1"/>
    </source>
</evidence>
<keyword evidence="2" id="KW-1185">Reference proteome</keyword>
<protein>
    <recommendedName>
        <fullName evidence="3">Thiamine pyrophosphate enzyme TPP-binding domain-containing protein</fullName>
    </recommendedName>
</protein>
<dbReference type="Proteomes" id="UP001210380">
    <property type="component" value="Unassembled WGS sequence"/>
</dbReference>
<proteinExistence type="predicted"/>
<organism evidence="1 2">
    <name type="scientific">Saccharopolyspora oryzae</name>
    <dbReference type="NCBI Taxonomy" id="2997343"/>
    <lineage>
        <taxon>Bacteria</taxon>
        <taxon>Bacillati</taxon>
        <taxon>Actinomycetota</taxon>
        <taxon>Actinomycetes</taxon>
        <taxon>Pseudonocardiales</taxon>
        <taxon>Pseudonocardiaceae</taxon>
        <taxon>Saccharopolyspora</taxon>
    </lineage>
</organism>
<dbReference type="EMBL" id="JAQGLA010000004">
    <property type="protein sequence ID" value="MDA3624549.1"/>
    <property type="molecule type" value="Genomic_DNA"/>
</dbReference>
<sequence length="50" mass="5388">MPYALVNKADAFAEAFAKAVAEHRPFLIEVDVTALEPTPSPFVPPVHVPS</sequence>
<accession>A0ABT4UTX1</accession>
<gene>
    <name evidence="1" type="ORF">OU415_03805</name>
</gene>